<evidence type="ECO:0000256" key="1">
    <source>
        <dbReference type="SAM" id="Phobius"/>
    </source>
</evidence>
<dbReference type="InterPro" id="IPR021759">
    <property type="entry name" value="WxLIP_HBD"/>
</dbReference>
<dbReference type="Pfam" id="PF11797">
    <property type="entry name" value="WxLIP_HBD"/>
    <property type="match status" value="1"/>
</dbReference>
<evidence type="ECO:0000313" key="6">
    <source>
        <dbReference type="Proteomes" id="UP001597212"/>
    </source>
</evidence>
<evidence type="ECO:0000259" key="3">
    <source>
        <dbReference type="Pfam" id="PF06030"/>
    </source>
</evidence>
<gene>
    <name evidence="5" type="ORF">ACFQ5K_10600</name>
</gene>
<protein>
    <submittedName>
        <fullName evidence="5">DUF916 and DUF3324 domain-containing protein</fullName>
    </submittedName>
</protein>
<feature type="chain" id="PRO_5046165358" evidence="2">
    <location>
        <begin position="28"/>
        <end position="348"/>
    </location>
</feature>
<dbReference type="RefSeq" id="WP_164506173.1">
    <property type="nucleotide sequence ID" value="NZ_JBHTOK010000075.1"/>
</dbReference>
<organism evidence="5 6">
    <name type="scientific">Lacticaseibacillus hegangensis</name>
    <dbReference type="NCBI Taxonomy" id="2486010"/>
    <lineage>
        <taxon>Bacteria</taxon>
        <taxon>Bacillati</taxon>
        <taxon>Bacillota</taxon>
        <taxon>Bacilli</taxon>
        <taxon>Lactobacillales</taxon>
        <taxon>Lactobacillaceae</taxon>
        <taxon>Lacticaseibacillus</taxon>
    </lineage>
</organism>
<keyword evidence="1" id="KW-1133">Transmembrane helix</keyword>
<feature type="transmembrane region" description="Helical" evidence="1">
    <location>
        <begin position="318"/>
        <end position="338"/>
    </location>
</feature>
<proteinExistence type="predicted"/>
<dbReference type="EMBL" id="JBHTOK010000075">
    <property type="protein sequence ID" value="MFD1441825.1"/>
    <property type="molecule type" value="Genomic_DNA"/>
</dbReference>
<keyword evidence="1" id="KW-0472">Membrane</keyword>
<evidence type="ECO:0000256" key="2">
    <source>
        <dbReference type="SAM" id="SignalP"/>
    </source>
</evidence>
<evidence type="ECO:0000259" key="4">
    <source>
        <dbReference type="Pfam" id="PF11797"/>
    </source>
</evidence>
<reference evidence="6" key="1">
    <citation type="journal article" date="2019" name="Int. J. Syst. Evol. Microbiol.">
        <title>The Global Catalogue of Microorganisms (GCM) 10K type strain sequencing project: providing services to taxonomists for standard genome sequencing and annotation.</title>
        <authorList>
            <consortium name="The Broad Institute Genomics Platform"/>
            <consortium name="The Broad Institute Genome Sequencing Center for Infectious Disease"/>
            <person name="Wu L."/>
            <person name="Ma J."/>
        </authorList>
    </citation>
    <scope>NUCLEOTIDE SEQUENCE [LARGE SCALE GENOMIC DNA]</scope>
    <source>
        <strain evidence="6">CCM 8912</strain>
    </source>
</reference>
<evidence type="ECO:0000313" key="5">
    <source>
        <dbReference type="EMBL" id="MFD1441825.1"/>
    </source>
</evidence>
<dbReference type="Proteomes" id="UP001597212">
    <property type="component" value="Unassembled WGS sequence"/>
</dbReference>
<dbReference type="NCBIfam" id="TIGR01167">
    <property type="entry name" value="LPXTG_anchor"/>
    <property type="match status" value="1"/>
</dbReference>
<feature type="domain" description="WxL Interacting Protein host binding" evidence="4">
    <location>
        <begin position="162"/>
        <end position="302"/>
    </location>
</feature>
<feature type="domain" description="WxL Interacting Protein peptidoglycan binding" evidence="3">
    <location>
        <begin position="32"/>
        <end position="149"/>
    </location>
</feature>
<keyword evidence="1" id="KW-0812">Transmembrane</keyword>
<keyword evidence="2" id="KW-0732">Signal</keyword>
<accession>A0ABW4CZB1</accession>
<dbReference type="InterPro" id="IPR010317">
    <property type="entry name" value="WxLIP_PGBD"/>
</dbReference>
<name>A0ABW4CZB1_9LACO</name>
<comment type="caution">
    <text evidence="5">The sequence shown here is derived from an EMBL/GenBank/DDBJ whole genome shotgun (WGS) entry which is preliminary data.</text>
</comment>
<sequence>MKTLRLLLGALTLGVCLAFGHHQLVQAAGADFTVTPQLGQDQINGTTDYFNLLVQPGQSRPLQVTIENTSASAKDFTVSLTNAFSQGNGEIGYEPKGQVDSSLTVPLTSMSSQPEQTVRIPAGGSQLVTVPLQVPAEGFDGVKLGAIYVLDQSVSEPTEAGEGISLSNRFAMVMGVQLQTNADAVVLTKPDLKLGTVAAGTEKGNANGGVIVNLRNIAPIYIDNLKATVTVTRKGEDKPTLERTVSDWSMAPNSVLPLTVPAKKELKAGDYTVKISAATPDQDWQFTEHFTIKEKEAKKVNKALGLTPPPSGPTSGNWPWLAAGGVALLALTGGLFWWRRRSRQAPAA</sequence>
<keyword evidence="6" id="KW-1185">Reference proteome</keyword>
<dbReference type="Pfam" id="PF06030">
    <property type="entry name" value="WxLIP_PGBD"/>
    <property type="match status" value="1"/>
</dbReference>
<feature type="signal peptide" evidence="2">
    <location>
        <begin position="1"/>
        <end position="27"/>
    </location>
</feature>